<name>A0A0C2ZLT2_9AGAM</name>
<dbReference type="AlphaFoldDB" id="A0A0C2ZLT2"/>
<evidence type="ECO:0000313" key="2">
    <source>
        <dbReference type="Proteomes" id="UP000053989"/>
    </source>
</evidence>
<keyword evidence="2" id="KW-1185">Reference proteome</keyword>
<reference evidence="2" key="2">
    <citation type="submission" date="2015-01" db="EMBL/GenBank/DDBJ databases">
        <title>Evolutionary Origins and Diversification of the Mycorrhizal Mutualists.</title>
        <authorList>
            <consortium name="DOE Joint Genome Institute"/>
            <consortium name="Mycorrhizal Genomics Consortium"/>
            <person name="Kohler A."/>
            <person name="Kuo A."/>
            <person name="Nagy L.G."/>
            <person name="Floudas D."/>
            <person name="Copeland A."/>
            <person name="Barry K.W."/>
            <person name="Cichocki N."/>
            <person name="Veneault-Fourrey C."/>
            <person name="LaButti K."/>
            <person name="Lindquist E.A."/>
            <person name="Lipzen A."/>
            <person name="Lundell T."/>
            <person name="Morin E."/>
            <person name="Murat C."/>
            <person name="Riley R."/>
            <person name="Ohm R."/>
            <person name="Sun H."/>
            <person name="Tunlid A."/>
            <person name="Henrissat B."/>
            <person name="Grigoriev I.V."/>
            <person name="Hibbett D.S."/>
            <person name="Martin F."/>
        </authorList>
    </citation>
    <scope>NUCLEOTIDE SEQUENCE [LARGE SCALE GENOMIC DNA]</scope>
    <source>
        <strain evidence="2">Foug A</strain>
    </source>
</reference>
<dbReference type="Proteomes" id="UP000053989">
    <property type="component" value="Unassembled WGS sequence"/>
</dbReference>
<dbReference type="EMBL" id="KN822042">
    <property type="protein sequence ID" value="KIM62533.1"/>
    <property type="molecule type" value="Genomic_DNA"/>
</dbReference>
<organism evidence="1 2">
    <name type="scientific">Scleroderma citrinum Foug A</name>
    <dbReference type="NCBI Taxonomy" id="1036808"/>
    <lineage>
        <taxon>Eukaryota</taxon>
        <taxon>Fungi</taxon>
        <taxon>Dikarya</taxon>
        <taxon>Basidiomycota</taxon>
        <taxon>Agaricomycotina</taxon>
        <taxon>Agaricomycetes</taxon>
        <taxon>Agaricomycetidae</taxon>
        <taxon>Boletales</taxon>
        <taxon>Sclerodermatineae</taxon>
        <taxon>Sclerodermataceae</taxon>
        <taxon>Scleroderma</taxon>
    </lineage>
</organism>
<sequence>MMSRCKSQLRTGVPPICGEVSLFTWAVHPMVLSSEGLLPAPLSFFDLSLSPDSRTDTAGLFEGISTPSNRAVVASTPLCSCGATTRMGMLHNTNKTLAHLCS</sequence>
<dbReference type="HOGENOM" id="CLU_2279148_0_0_1"/>
<accession>A0A0C2ZLT2</accession>
<gene>
    <name evidence="1" type="ORF">SCLCIDRAFT_1215141</name>
</gene>
<evidence type="ECO:0000313" key="1">
    <source>
        <dbReference type="EMBL" id="KIM62533.1"/>
    </source>
</evidence>
<protein>
    <submittedName>
        <fullName evidence="1">Uncharacterized protein</fullName>
    </submittedName>
</protein>
<proteinExistence type="predicted"/>
<reference evidence="1 2" key="1">
    <citation type="submission" date="2014-04" db="EMBL/GenBank/DDBJ databases">
        <authorList>
            <consortium name="DOE Joint Genome Institute"/>
            <person name="Kuo A."/>
            <person name="Kohler A."/>
            <person name="Nagy L.G."/>
            <person name="Floudas D."/>
            <person name="Copeland A."/>
            <person name="Barry K.W."/>
            <person name="Cichocki N."/>
            <person name="Veneault-Fourrey C."/>
            <person name="LaButti K."/>
            <person name="Lindquist E.A."/>
            <person name="Lipzen A."/>
            <person name="Lundell T."/>
            <person name="Morin E."/>
            <person name="Murat C."/>
            <person name="Sun H."/>
            <person name="Tunlid A."/>
            <person name="Henrissat B."/>
            <person name="Grigoriev I.V."/>
            <person name="Hibbett D.S."/>
            <person name="Martin F."/>
            <person name="Nordberg H.P."/>
            <person name="Cantor M.N."/>
            <person name="Hua S.X."/>
        </authorList>
    </citation>
    <scope>NUCLEOTIDE SEQUENCE [LARGE SCALE GENOMIC DNA]</scope>
    <source>
        <strain evidence="1 2">Foug A</strain>
    </source>
</reference>
<dbReference type="InParanoid" id="A0A0C2ZLT2"/>